<evidence type="ECO:0000256" key="1">
    <source>
        <dbReference type="SAM" id="MobiDB-lite"/>
    </source>
</evidence>
<dbReference type="Proteomes" id="UP000189796">
    <property type="component" value="Chromosome I"/>
</dbReference>
<dbReference type="CDD" id="cd06583">
    <property type="entry name" value="PGRP"/>
    <property type="match status" value="1"/>
</dbReference>
<protein>
    <submittedName>
        <fullName evidence="3">N-acetylmuramoyl-L-alanine amidase</fullName>
    </submittedName>
</protein>
<dbReference type="AlphaFoldDB" id="A0A1M5NQX3"/>
<dbReference type="GO" id="GO:0009253">
    <property type="term" value="P:peptidoglycan catabolic process"/>
    <property type="evidence" value="ECO:0007669"/>
    <property type="project" value="InterPro"/>
</dbReference>
<feature type="compositionally biased region" description="Low complexity" evidence="1">
    <location>
        <begin position="249"/>
        <end position="266"/>
    </location>
</feature>
<dbReference type="GO" id="GO:0008745">
    <property type="term" value="F:N-acetylmuramoyl-L-alanine amidase activity"/>
    <property type="evidence" value="ECO:0007669"/>
    <property type="project" value="InterPro"/>
</dbReference>
<dbReference type="SMART" id="SM00644">
    <property type="entry name" value="Ami_2"/>
    <property type="match status" value="1"/>
</dbReference>
<dbReference type="OrthoDB" id="8234819at2"/>
<dbReference type="EMBL" id="LT670817">
    <property type="protein sequence ID" value="SHG91845.1"/>
    <property type="molecule type" value="Genomic_DNA"/>
</dbReference>
<dbReference type="InterPro" id="IPR036505">
    <property type="entry name" value="Amidase/PGRP_sf"/>
</dbReference>
<sequence length="420" mass="44376">MHVGKITVNGRVVGTVTLLDNAPASPPTPVLASYEGMDFAPGEYGGADGGGGFGAGSRQHPVPSRGDVKGAYPDVNIHDPSPTGGSRVYGGLADARDRARQELKDKPWLNDKAMHIFAGENPDPTASTSLWESAINRAAVRGTSLEQELRTTSEGGYYAGWSDNISPQTRKTLEASRDRALNYSNTSNYATDNASNQPGNRLAERDVTSGRFQERAVQNREHFFAPLGESPKWHEKWSSLVNESEAKQAADPSTAASAAAAAPDIAGQPGRVPGVEPKAFIMHHTGGRGSVQGVEDTLNQRGLGVEYIMDRDGKITAFGPAGSKHILSGWGKGAGLNNDNTVGMEVIAKDNNDVTPAQVAAARAFIAKNYPDTPVYGHGEVNPGHKEADEGLTIANAIRADRARETADVGKKTAADDGKI</sequence>
<dbReference type="Gene3D" id="3.40.80.10">
    <property type="entry name" value="Peptidoglycan recognition protein-like"/>
    <property type="match status" value="1"/>
</dbReference>
<proteinExistence type="predicted"/>
<evidence type="ECO:0000313" key="4">
    <source>
        <dbReference type="Proteomes" id="UP000189796"/>
    </source>
</evidence>
<accession>A0A1M5NQX3</accession>
<gene>
    <name evidence="3" type="ORF">SAMN05443248_3082</name>
</gene>
<organism evidence="3 4">
    <name type="scientific">Bradyrhizobium erythrophlei</name>
    <dbReference type="NCBI Taxonomy" id="1437360"/>
    <lineage>
        <taxon>Bacteria</taxon>
        <taxon>Pseudomonadati</taxon>
        <taxon>Pseudomonadota</taxon>
        <taxon>Alphaproteobacteria</taxon>
        <taxon>Hyphomicrobiales</taxon>
        <taxon>Nitrobacteraceae</taxon>
        <taxon>Bradyrhizobium</taxon>
    </lineage>
</organism>
<dbReference type="SUPFAM" id="SSF55846">
    <property type="entry name" value="N-acetylmuramoyl-L-alanine amidase-like"/>
    <property type="match status" value="1"/>
</dbReference>
<reference evidence="3 4" key="1">
    <citation type="submission" date="2016-11" db="EMBL/GenBank/DDBJ databases">
        <authorList>
            <person name="Jaros S."/>
            <person name="Januszkiewicz K."/>
            <person name="Wedrychowicz H."/>
        </authorList>
    </citation>
    <scope>NUCLEOTIDE SEQUENCE [LARGE SCALE GENOMIC DNA]</scope>
    <source>
        <strain evidence="3 4">GAS138</strain>
    </source>
</reference>
<feature type="region of interest" description="Disordered" evidence="1">
    <location>
        <begin position="183"/>
        <end position="202"/>
    </location>
</feature>
<dbReference type="Pfam" id="PF01510">
    <property type="entry name" value="Amidase_2"/>
    <property type="match status" value="1"/>
</dbReference>
<evidence type="ECO:0000313" key="3">
    <source>
        <dbReference type="EMBL" id="SHG91845.1"/>
    </source>
</evidence>
<feature type="region of interest" description="Disordered" evidence="1">
    <location>
        <begin position="243"/>
        <end position="276"/>
    </location>
</feature>
<dbReference type="InterPro" id="IPR002502">
    <property type="entry name" value="Amidase_domain"/>
</dbReference>
<feature type="domain" description="N-acetylmuramoyl-L-alanine amidase" evidence="2">
    <location>
        <begin position="266"/>
        <end position="391"/>
    </location>
</feature>
<dbReference type="RefSeq" id="WP_079602023.1">
    <property type="nucleotide sequence ID" value="NZ_LT670817.1"/>
</dbReference>
<feature type="compositionally biased region" description="Polar residues" evidence="1">
    <location>
        <begin position="183"/>
        <end position="199"/>
    </location>
</feature>
<evidence type="ECO:0000259" key="2">
    <source>
        <dbReference type="SMART" id="SM00644"/>
    </source>
</evidence>
<name>A0A1M5NQX3_9BRAD</name>